<reference evidence="2 3" key="1">
    <citation type="submission" date="2019-07" db="EMBL/GenBank/DDBJ databases">
        <title>Genomic Encyclopedia of Archaeal and Bacterial Type Strains, Phase II (KMG-II): from individual species to whole genera.</title>
        <authorList>
            <person name="Goeker M."/>
        </authorList>
    </citation>
    <scope>NUCLEOTIDE SEQUENCE [LARGE SCALE GENOMIC DNA]</scope>
    <source>
        <strain evidence="2 3">DSM 18850</strain>
    </source>
</reference>
<dbReference type="EMBL" id="VNHX01000001">
    <property type="protein sequence ID" value="TYP98616.1"/>
    <property type="molecule type" value="Genomic_DNA"/>
</dbReference>
<dbReference type="Proteomes" id="UP000325105">
    <property type="component" value="Unassembled WGS sequence"/>
</dbReference>
<proteinExistence type="predicted"/>
<evidence type="ECO:0000256" key="1">
    <source>
        <dbReference type="SAM" id="Phobius"/>
    </source>
</evidence>
<keyword evidence="1" id="KW-0472">Membrane</keyword>
<sequence>METMFVEPEISLFIAACLVVAAFIIFKLYSKFVKDF</sequence>
<protein>
    <submittedName>
        <fullName evidence="2">Uncharacterized protein</fullName>
    </submittedName>
</protein>
<evidence type="ECO:0000313" key="3">
    <source>
        <dbReference type="Proteomes" id="UP000325105"/>
    </source>
</evidence>
<keyword evidence="3" id="KW-1185">Reference proteome</keyword>
<comment type="caution">
    <text evidence="2">The sequence shown here is derived from an EMBL/GenBank/DDBJ whole genome shotgun (WGS) entry which is preliminary data.</text>
</comment>
<keyword evidence="1" id="KW-0812">Transmembrane</keyword>
<feature type="transmembrane region" description="Helical" evidence="1">
    <location>
        <begin position="12"/>
        <end position="30"/>
    </location>
</feature>
<evidence type="ECO:0000313" key="2">
    <source>
        <dbReference type="EMBL" id="TYP98616.1"/>
    </source>
</evidence>
<organism evidence="2 3">
    <name type="scientific">Sphingobacterium allocomposti</name>
    <dbReference type="NCBI Taxonomy" id="415956"/>
    <lineage>
        <taxon>Bacteria</taxon>
        <taxon>Pseudomonadati</taxon>
        <taxon>Bacteroidota</taxon>
        <taxon>Sphingobacteriia</taxon>
        <taxon>Sphingobacteriales</taxon>
        <taxon>Sphingobacteriaceae</taxon>
        <taxon>Sphingobacterium</taxon>
    </lineage>
</organism>
<dbReference type="AlphaFoldDB" id="A0A5S5DUD0"/>
<name>A0A5S5DUD0_9SPHI</name>
<accession>A0A5S5DUD0</accession>
<gene>
    <name evidence="2" type="ORF">BC792_101274</name>
</gene>
<keyword evidence="1" id="KW-1133">Transmembrane helix</keyword>